<evidence type="ECO:0000256" key="9">
    <source>
        <dbReference type="SAM" id="MobiDB-lite"/>
    </source>
</evidence>
<organism evidence="11 12">
    <name type="scientific">Novosphingobium ovatum</name>
    <dbReference type="NCBI Taxonomy" id="1908523"/>
    <lineage>
        <taxon>Bacteria</taxon>
        <taxon>Pseudomonadati</taxon>
        <taxon>Pseudomonadota</taxon>
        <taxon>Alphaproteobacteria</taxon>
        <taxon>Sphingomonadales</taxon>
        <taxon>Sphingomonadaceae</taxon>
        <taxon>Novosphingobium</taxon>
    </lineage>
</organism>
<keyword evidence="6" id="KW-0804">Transcription</keyword>
<dbReference type="InterPro" id="IPR007412">
    <property type="entry name" value="FlgM"/>
</dbReference>
<comment type="caution">
    <text evidence="11">The sequence shown here is derived from an EMBL/GenBank/DDBJ whole genome shotgun (WGS) entry which is preliminary data.</text>
</comment>
<evidence type="ECO:0000256" key="7">
    <source>
        <dbReference type="ARBA" id="ARBA00024739"/>
    </source>
</evidence>
<evidence type="ECO:0000256" key="4">
    <source>
        <dbReference type="ARBA" id="ARBA00022795"/>
    </source>
</evidence>
<evidence type="ECO:0000256" key="8">
    <source>
        <dbReference type="ARBA" id="ARBA00030117"/>
    </source>
</evidence>
<dbReference type="Pfam" id="PF04316">
    <property type="entry name" value="FlgM"/>
    <property type="match status" value="1"/>
</dbReference>
<evidence type="ECO:0000313" key="11">
    <source>
        <dbReference type="EMBL" id="NBC37488.1"/>
    </source>
</evidence>
<keyword evidence="4" id="KW-1005">Bacterial flagellum biogenesis</keyword>
<evidence type="ECO:0000259" key="10">
    <source>
        <dbReference type="Pfam" id="PF04316"/>
    </source>
</evidence>
<dbReference type="InterPro" id="IPR035890">
    <property type="entry name" value="Anti-sigma-28_factor_FlgM_sf"/>
</dbReference>
<sequence length="105" mass="10483">MASIGPGPGIGKGPQIEVGAARAISSTDTRAVSTDTQETAKASSAPAQSQAMVTTTALSAGQAPVDSERVATIRKAIESGNYPVIPTKISDAMIAAGMILRGKTA</sequence>
<reference evidence="12" key="1">
    <citation type="submission" date="2020-01" db="EMBL/GenBank/DDBJ databases">
        <title>Sphingomonas sp. strain CSW-10.</title>
        <authorList>
            <person name="Chen W.-M."/>
        </authorList>
    </citation>
    <scope>NUCLEOTIDE SEQUENCE [LARGE SCALE GENOMIC DNA]</scope>
    <source>
        <strain evidence="12">FSY-8</strain>
    </source>
</reference>
<dbReference type="EMBL" id="JAAAPO010000005">
    <property type="protein sequence ID" value="NBC37488.1"/>
    <property type="molecule type" value="Genomic_DNA"/>
</dbReference>
<evidence type="ECO:0000256" key="2">
    <source>
        <dbReference type="ARBA" id="ARBA00017823"/>
    </source>
</evidence>
<keyword evidence="11" id="KW-0966">Cell projection</keyword>
<dbReference type="SUPFAM" id="SSF101498">
    <property type="entry name" value="Anti-sigma factor FlgM"/>
    <property type="match status" value="1"/>
</dbReference>
<gene>
    <name evidence="11" type="primary">flgM</name>
    <name evidence="11" type="ORF">GTZ99_13110</name>
</gene>
<feature type="domain" description="Anti-sigma-28 factor FlgM C-terminal" evidence="10">
    <location>
        <begin position="57"/>
        <end position="94"/>
    </location>
</feature>
<evidence type="ECO:0000313" key="12">
    <source>
        <dbReference type="Proteomes" id="UP000753724"/>
    </source>
</evidence>
<protein>
    <recommendedName>
        <fullName evidence="2">Negative regulator of flagellin synthesis</fullName>
    </recommendedName>
    <alternativeName>
        <fullName evidence="8">Anti-sigma-28 factor</fullName>
    </alternativeName>
</protein>
<evidence type="ECO:0000256" key="3">
    <source>
        <dbReference type="ARBA" id="ARBA00022491"/>
    </source>
</evidence>
<evidence type="ECO:0000256" key="6">
    <source>
        <dbReference type="ARBA" id="ARBA00023163"/>
    </source>
</evidence>
<name>A0ABW9XG29_9SPHN</name>
<feature type="compositionally biased region" description="Low complexity" evidence="9">
    <location>
        <begin position="40"/>
        <end position="51"/>
    </location>
</feature>
<comment type="similarity">
    <text evidence="1">Belongs to the FlgM family.</text>
</comment>
<proteinExistence type="inferred from homology"/>
<dbReference type="NCBIfam" id="TIGR03824">
    <property type="entry name" value="FlgM_jcvi"/>
    <property type="match status" value="1"/>
</dbReference>
<dbReference type="Proteomes" id="UP000753724">
    <property type="component" value="Unassembled WGS sequence"/>
</dbReference>
<comment type="function">
    <text evidence="7">Responsible for the coupling of flagellin expression to flagellar assembly by preventing expression of the flagellin genes when a component of the middle class of proteins is defective. It negatively regulates flagellar genes by inhibiting the activity of FliA by directly binding to FliA.</text>
</comment>
<keyword evidence="11" id="KW-0282">Flagellum</keyword>
<evidence type="ECO:0000256" key="5">
    <source>
        <dbReference type="ARBA" id="ARBA00023015"/>
    </source>
</evidence>
<keyword evidence="12" id="KW-1185">Reference proteome</keyword>
<evidence type="ECO:0000256" key="1">
    <source>
        <dbReference type="ARBA" id="ARBA00005322"/>
    </source>
</evidence>
<keyword evidence="11" id="KW-0969">Cilium</keyword>
<feature type="region of interest" description="Disordered" evidence="9">
    <location>
        <begin position="22"/>
        <end position="63"/>
    </location>
</feature>
<keyword evidence="5" id="KW-0805">Transcription regulation</keyword>
<accession>A0ABW9XG29</accession>
<feature type="compositionally biased region" description="Polar residues" evidence="9">
    <location>
        <begin position="24"/>
        <end position="39"/>
    </location>
</feature>
<dbReference type="RefSeq" id="WP_161719590.1">
    <property type="nucleotide sequence ID" value="NZ_JAAAPO010000005.1"/>
</dbReference>
<keyword evidence="3" id="KW-0678">Repressor</keyword>
<dbReference type="InterPro" id="IPR031316">
    <property type="entry name" value="FlgM_C"/>
</dbReference>